<dbReference type="InterPro" id="IPR000160">
    <property type="entry name" value="GGDEF_dom"/>
</dbReference>
<dbReference type="EMBL" id="SACS01000002">
    <property type="protein sequence ID" value="RVU41179.1"/>
    <property type="molecule type" value="Genomic_DNA"/>
</dbReference>
<dbReference type="InterPro" id="IPR052155">
    <property type="entry name" value="Biofilm_reg_signaling"/>
</dbReference>
<organism evidence="4 5">
    <name type="scientific">Rheinheimera riviphila</name>
    <dbReference type="NCBI Taxonomy" id="1834037"/>
    <lineage>
        <taxon>Bacteria</taxon>
        <taxon>Pseudomonadati</taxon>
        <taxon>Pseudomonadota</taxon>
        <taxon>Gammaproteobacteria</taxon>
        <taxon>Chromatiales</taxon>
        <taxon>Chromatiaceae</taxon>
        <taxon>Rheinheimera</taxon>
    </lineage>
</organism>
<sequence length="845" mass="95805">MMQGRRFTIAAELCYNFIKVNGYSASMTSIQDGNSAPTATEAEKVQQLQADNLQLSQQRLVLLQQNLALQRETTILHLINKLALQLNELMTEAEIYRFVAQQIAAALGFEDCAIFSCNEQQQTLQRVAAVGSRDVPEHQGIGQLKYGQGIVGLCASTKAPVLVADTRHSPHYLLDVSERLSELAVPVLDQGQLLAVIDCEQWEARFFDEHHQQILQHVASILSSRLRKLQDLAQLEQSIKKLEYAELVQKALFNIASLSYDATNFHAFYQQIHHNVNSLIYAPNFYIALYDDQEEILHFPYFADTTEHISPETIYPKEILSNSLTGYVFRSDKPLLADRLLLEEFDRTKEITAYGSPPESWLGVPFRSGDAVRGVVVVQSYEASVAYDQKDLELLTFVSHHISSALERVFVQQRLLHQALHDALTNLPNRILFIDRVNHAFKRRKRFPDKVVAVMYLDLDRFKMVNDTLGHQVGDEFLIAVGNALKSCLRQNDTLARLGGDEFAVLLEDVKTLADITEVADRIAEKLQIPLQLKQHRLQTSTSIGIAFADCLTEDIDTDELIRQADIAMYQAKQDGRGIWRLFCTEMDLETTKNYQLEQEVKTALQQQQFILHYQPIIDLATENTAGFEALIRWQHPSRGFIAPNDFIPLAEELGLMSQIDLYVVRTAVEQIQRWRFDYATEFYVSVNISGRSFSEIDFADKVLELLRTLGVPASYLAIEITERALIDKIGQAKISINNLRDAGVKVLLDDFGTGYSSLSYLHEFQLDVLKIDRTFIAGIRPRIQENPVVNTIITLAKTLHLKVIAEGIETSLQRKLLTELGCDAGQGYWFAKPMPAREAVEWLK</sequence>
<dbReference type="GO" id="GO:0003824">
    <property type="term" value="F:catalytic activity"/>
    <property type="evidence" value="ECO:0007669"/>
    <property type="project" value="UniProtKB-ARBA"/>
</dbReference>
<dbReference type="SUPFAM" id="SSF141868">
    <property type="entry name" value="EAL domain-like"/>
    <property type="match status" value="1"/>
</dbReference>
<evidence type="ECO:0000313" key="5">
    <source>
        <dbReference type="Proteomes" id="UP000283077"/>
    </source>
</evidence>
<evidence type="ECO:0000313" key="4">
    <source>
        <dbReference type="EMBL" id="RVU41179.1"/>
    </source>
</evidence>
<keyword evidence="5" id="KW-1185">Reference proteome</keyword>
<dbReference type="InterPro" id="IPR035919">
    <property type="entry name" value="EAL_sf"/>
</dbReference>
<dbReference type="FunFam" id="3.30.70.270:FF:000001">
    <property type="entry name" value="Diguanylate cyclase domain protein"/>
    <property type="match status" value="1"/>
</dbReference>
<dbReference type="Pfam" id="PF01590">
    <property type="entry name" value="GAF"/>
    <property type="match status" value="1"/>
</dbReference>
<evidence type="ECO:0000259" key="3">
    <source>
        <dbReference type="PROSITE" id="PS50887"/>
    </source>
</evidence>
<dbReference type="InterPro" id="IPR029787">
    <property type="entry name" value="Nucleotide_cyclase"/>
</dbReference>
<dbReference type="OrthoDB" id="9804951at2"/>
<dbReference type="SMART" id="SM00052">
    <property type="entry name" value="EAL"/>
    <property type="match status" value="1"/>
</dbReference>
<dbReference type="Pfam" id="PF00563">
    <property type="entry name" value="EAL"/>
    <property type="match status" value="1"/>
</dbReference>
<name>A0A437R318_9GAMM</name>
<feature type="domain" description="EAL" evidence="2">
    <location>
        <begin position="594"/>
        <end position="845"/>
    </location>
</feature>
<dbReference type="Gene3D" id="3.30.450.40">
    <property type="match status" value="2"/>
</dbReference>
<accession>A0A437R318</accession>
<comment type="caution">
    <text evidence="4">The sequence shown here is derived from an EMBL/GenBank/DDBJ whole genome shotgun (WGS) entry which is preliminary data.</text>
</comment>
<dbReference type="InterPro" id="IPR003018">
    <property type="entry name" value="GAF"/>
</dbReference>
<evidence type="ECO:0000256" key="1">
    <source>
        <dbReference type="ARBA" id="ARBA00001946"/>
    </source>
</evidence>
<dbReference type="InterPro" id="IPR043128">
    <property type="entry name" value="Rev_trsase/Diguanyl_cyclase"/>
</dbReference>
<dbReference type="NCBIfam" id="TIGR00254">
    <property type="entry name" value="GGDEF"/>
    <property type="match status" value="1"/>
</dbReference>
<dbReference type="InterPro" id="IPR029016">
    <property type="entry name" value="GAF-like_dom_sf"/>
</dbReference>
<dbReference type="Gene3D" id="3.30.70.270">
    <property type="match status" value="1"/>
</dbReference>
<dbReference type="InterPro" id="IPR001633">
    <property type="entry name" value="EAL_dom"/>
</dbReference>
<dbReference type="PROSITE" id="PS50883">
    <property type="entry name" value="EAL"/>
    <property type="match status" value="1"/>
</dbReference>
<feature type="domain" description="GGDEF" evidence="3">
    <location>
        <begin position="450"/>
        <end position="585"/>
    </location>
</feature>
<dbReference type="PROSITE" id="PS50887">
    <property type="entry name" value="GGDEF"/>
    <property type="match status" value="1"/>
</dbReference>
<dbReference type="CDD" id="cd01949">
    <property type="entry name" value="GGDEF"/>
    <property type="match status" value="1"/>
</dbReference>
<dbReference type="Gene3D" id="3.20.20.450">
    <property type="entry name" value="EAL domain"/>
    <property type="match status" value="1"/>
</dbReference>
<dbReference type="Proteomes" id="UP000283077">
    <property type="component" value="Unassembled WGS sequence"/>
</dbReference>
<dbReference type="SMART" id="SM00267">
    <property type="entry name" value="GGDEF"/>
    <property type="match status" value="1"/>
</dbReference>
<dbReference type="PANTHER" id="PTHR44757">
    <property type="entry name" value="DIGUANYLATE CYCLASE DGCP"/>
    <property type="match status" value="1"/>
</dbReference>
<dbReference type="Pfam" id="PF13185">
    <property type="entry name" value="GAF_2"/>
    <property type="match status" value="1"/>
</dbReference>
<dbReference type="Pfam" id="PF00990">
    <property type="entry name" value="GGDEF"/>
    <property type="match status" value="1"/>
</dbReference>
<dbReference type="SUPFAM" id="SSF55073">
    <property type="entry name" value="Nucleotide cyclase"/>
    <property type="match status" value="1"/>
</dbReference>
<dbReference type="PANTHER" id="PTHR44757:SF2">
    <property type="entry name" value="BIOFILM ARCHITECTURE MAINTENANCE PROTEIN MBAA"/>
    <property type="match status" value="1"/>
</dbReference>
<proteinExistence type="predicted"/>
<protein>
    <submittedName>
        <fullName evidence="4">EAL domain-containing protein</fullName>
    </submittedName>
</protein>
<dbReference type="AlphaFoldDB" id="A0A437R318"/>
<gene>
    <name evidence="4" type="ORF">EOE67_02970</name>
</gene>
<dbReference type="SMART" id="SM00065">
    <property type="entry name" value="GAF"/>
    <property type="match status" value="2"/>
</dbReference>
<comment type="cofactor">
    <cofactor evidence="1">
        <name>Mg(2+)</name>
        <dbReference type="ChEBI" id="CHEBI:18420"/>
    </cofactor>
</comment>
<dbReference type="SUPFAM" id="SSF55781">
    <property type="entry name" value="GAF domain-like"/>
    <property type="match status" value="2"/>
</dbReference>
<reference evidence="4 5" key="1">
    <citation type="submission" date="2019-01" db="EMBL/GenBank/DDBJ databases">
        <authorList>
            <person name="Chen W.-M."/>
        </authorList>
    </citation>
    <scope>NUCLEOTIDE SEQUENCE [LARGE SCALE GENOMIC DNA]</scope>
    <source>
        <strain evidence="4 5">KYPC3</strain>
    </source>
</reference>
<dbReference type="CDD" id="cd01948">
    <property type="entry name" value="EAL"/>
    <property type="match status" value="1"/>
</dbReference>
<evidence type="ECO:0000259" key="2">
    <source>
        <dbReference type="PROSITE" id="PS50883"/>
    </source>
</evidence>